<dbReference type="AlphaFoldDB" id="A0A8B6FLF4"/>
<organism evidence="1 2">
    <name type="scientific">Mytilus galloprovincialis</name>
    <name type="common">Mediterranean mussel</name>
    <dbReference type="NCBI Taxonomy" id="29158"/>
    <lineage>
        <taxon>Eukaryota</taxon>
        <taxon>Metazoa</taxon>
        <taxon>Spiralia</taxon>
        <taxon>Lophotrochozoa</taxon>
        <taxon>Mollusca</taxon>
        <taxon>Bivalvia</taxon>
        <taxon>Autobranchia</taxon>
        <taxon>Pteriomorphia</taxon>
        <taxon>Mytilida</taxon>
        <taxon>Mytiloidea</taxon>
        <taxon>Mytilidae</taxon>
        <taxon>Mytilinae</taxon>
        <taxon>Mytilus</taxon>
    </lineage>
</organism>
<feature type="non-terminal residue" evidence="1">
    <location>
        <position position="283"/>
    </location>
</feature>
<evidence type="ECO:0000313" key="1">
    <source>
        <dbReference type="EMBL" id="VDI51509.1"/>
    </source>
</evidence>
<dbReference type="EMBL" id="UYJE01007072">
    <property type="protein sequence ID" value="VDI51509.1"/>
    <property type="molecule type" value="Genomic_DNA"/>
</dbReference>
<name>A0A8B6FLF4_MYTGA</name>
<sequence length="283" mass="32444">SLEYIIADIQPVLYGKDDIIIRCRPNNLQHDDSIYSIFLSKKINDNTDKIVEVAAETNNPPDYLKVIWYDQNIKPRAITNKSRLLPTLSAELVLIIPIEYASCKDGGMYQCGIVVSGEKHGSSTQYLNITVPEYTFEIQELESNSSSLFKFNYKYDNQTLGDDFRFLRCIAKFRLPGCIRWCIKMQPSHKFDIYDTKDMITSQLIFNGCYYHGYSDLRYSITKEDTHTQLICKSALQECEDHKDEYKANIDISSVEDINVTVAIANVSSSVVFMEQNLQIGCI</sequence>
<proteinExistence type="predicted"/>
<comment type="caution">
    <text evidence="1">The sequence shown here is derived from an EMBL/GenBank/DDBJ whole genome shotgun (WGS) entry which is preliminary data.</text>
</comment>
<gene>
    <name evidence="1" type="ORF">MGAL_10B077251</name>
</gene>
<evidence type="ECO:0008006" key="3">
    <source>
        <dbReference type="Google" id="ProtNLM"/>
    </source>
</evidence>
<reference evidence="1" key="1">
    <citation type="submission" date="2018-11" db="EMBL/GenBank/DDBJ databases">
        <authorList>
            <person name="Alioto T."/>
            <person name="Alioto T."/>
        </authorList>
    </citation>
    <scope>NUCLEOTIDE SEQUENCE</scope>
</reference>
<protein>
    <recommendedName>
        <fullName evidence="3">Ig-like domain-containing protein</fullName>
    </recommendedName>
</protein>
<evidence type="ECO:0000313" key="2">
    <source>
        <dbReference type="Proteomes" id="UP000596742"/>
    </source>
</evidence>
<feature type="non-terminal residue" evidence="1">
    <location>
        <position position="1"/>
    </location>
</feature>
<accession>A0A8B6FLF4</accession>
<keyword evidence="2" id="KW-1185">Reference proteome</keyword>
<dbReference type="Proteomes" id="UP000596742">
    <property type="component" value="Unassembled WGS sequence"/>
</dbReference>